<dbReference type="Proteomes" id="UP001321760">
    <property type="component" value="Unassembled WGS sequence"/>
</dbReference>
<dbReference type="AlphaFoldDB" id="A0AAV9GGZ1"/>
<accession>A0AAV9GGZ1</accession>
<evidence type="ECO:0000313" key="2">
    <source>
        <dbReference type="Proteomes" id="UP001321760"/>
    </source>
</evidence>
<comment type="caution">
    <text evidence="1">The sequence shown here is derived from an EMBL/GenBank/DDBJ whole genome shotgun (WGS) entry which is preliminary data.</text>
</comment>
<evidence type="ECO:0008006" key="3">
    <source>
        <dbReference type="Google" id="ProtNLM"/>
    </source>
</evidence>
<evidence type="ECO:0000313" key="1">
    <source>
        <dbReference type="EMBL" id="KAK4446971.1"/>
    </source>
</evidence>
<reference evidence="1" key="2">
    <citation type="submission" date="2023-05" db="EMBL/GenBank/DDBJ databases">
        <authorList>
            <consortium name="Lawrence Berkeley National Laboratory"/>
            <person name="Steindorff A."/>
            <person name="Hensen N."/>
            <person name="Bonometti L."/>
            <person name="Westerberg I."/>
            <person name="Brannstrom I.O."/>
            <person name="Guillou S."/>
            <person name="Cros-Aarteil S."/>
            <person name="Calhoun S."/>
            <person name="Haridas S."/>
            <person name="Kuo A."/>
            <person name="Mondo S."/>
            <person name="Pangilinan J."/>
            <person name="Riley R."/>
            <person name="Labutti K."/>
            <person name="Andreopoulos B."/>
            <person name="Lipzen A."/>
            <person name="Chen C."/>
            <person name="Yanf M."/>
            <person name="Daum C."/>
            <person name="Ng V."/>
            <person name="Clum A."/>
            <person name="Ohm R."/>
            <person name="Martin F."/>
            <person name="Silar P."/>
            <person name="Natvig D."/>
            <person name="Lalanne C."/>
            <person name="Gautier V."/>
            <person name="Ament-Velasquez S.L."/>
            <person name="Kruys A."/>
            <person name="Hutchinson M.I."/>
            <person name="Powell A.J."/>
            <person name="Barry K."/>
            <person name="Miller A.N."/>
            <person name="Grigoriev I.V."/>
            <person name="Debuchy R."/>
            <person name="Gladieux P."/>
            <person name="Thoren M.H."/>
            <person name="Johannesson H."/>
        </authorList>
    </citation>
    <scope>NUCLEOTIDE SEQUENCE</scope>
    <source>
        <strain evidence="1">PSN243</strain>
    </source>
</reference>
<dbReference type="EMBL" id="MU865953">
    <property type="protein sequence ID" value="KAK4446971.1"/>
    <property type="molecule type" value="Genomic_DNA"/>
</dbReference>
<keyword evidence="2" id="KW-1185">Reference proteome</keyword>
<dbReference type="SUPFAM" id="SSF51197">
    <property type="entry name" value="Clavaminate synthase-like"/>
    <property type="match status" value="1"/>
</dbReference>
<dbReference type="InterPro" id="IPR037151">
    <property type="entry name" value="AlkB-like_sf"/>
</dbReference>
<gene>
    <name evidence="1" type="ORF">QBC34DRAFT_410717</name>
</gene>
<name>A0AAV9GGZ1_9PEZI</name>
<dbReference type="Gene3D" id="2.60.120.590">
    <property type="entry name" value="Alpha-ketoglutarate-dependent dioxygenase AlkB-like"/>
    <property type="match status" value="1"/>
</dbReference>
<protein>
    <recommendedName>
        <fullName evidence="3">Alpha-ketoglutarate-dependent dioxygenase AlkB-like domain-containing protein</fullName>
    </recommendedName>
</protein>
<proteinExistence type="predicted"/>
<sequence>MVTKPGWRAYVCIECCAFNQRTHWSYLQCRRCRRIEFIRLPNIDVTDLLNNHFTGLRGQLPMDDAFLESNIDQFIKSGKGVMGRTKLHTTRYTFERFDLGHNNSVMVGFPNWEVIVKELGPSFHSLWDLTRTDGSGKPPLLDLVRAPTRTGLGASEEGKTLTAWFGRNFGIPYTARMKMPNDPMDQAPETVLELLEFLEENVKEALAASGAADSTTAHTLSPRFNEALPIGNYPGQGMHWHSDDEKGVVGDIVASVSLGGLAHMSFALKHKYRVGRLHQGKNIAHVDDVIVKGTLKEEEKLQIQAEFLEGATSWNEATERMSALVRDIKCSQRSVETILKFPLPFGAVMVQQGKSLNEIYVH</sequence>
<feature type="non-terminal residue" evidence="1">
    <location>
        <position position="362"/>
    </location>
</feature>
<reference evidence="1" key="1">
    <citation type="journal article" date="2023" name="Mol. Phylogenet. Evol.">
        <title>Genome-scale phylogeny and comparative genomics of the fungal order Sordariales.</title>
        <authorList>
            <person name="Hensen N."/>
            <person name="Bonometti L."/>
            <person name="Westerberg I."/>
            <person name="Brannstrom I.O."/>
            <person name="Guillou S."/>
            <person name="Cros-Aarteil S."/>
            <person name="Calhoun S."/>
            <person name="Haridas S."/>
            <person name="Kuo A."/>
            <person name="Mondo S."/>
            <person name="Pangilinan J."/>
            <person name="Riley R."/>
            <person name="LaButti K."/>
            <person name="Andreopoulos B."/>
            <person name="Lipzen A."/>
            <person name="Chen C."/>
            <person name="Yan M."/>
            <person name="Daum C."/>
            <person name="Ng V."/>
            <person name="Clum A."/>
            <person name="Steindorff A."/>
            <person name="Ohm R.A."/>
            <person name="Martin F."/>
            <person name="Silar P."/>
            <person name="Natvig D.O."/>
            <person name="Lalanne C."/>
            <person name="Gautier V."/>
            <person name="Ament-Velasquez S.L."/>
            <person name="Kruys A."/>
            <person name="Hutchinson M.I."/>
            <person name="Powell A.J."/>
            <person name="Barry K."/>
            <person name="Miller A.N."/>
            <person name="Grigoriev I.V."/>
            <person name="Debuchy R."/>
            <person name="Gladieux P."/>
            <person name="Hiltunen Thoren M."/>
            <person name="Johannesson H."/>
        </authorList>
    </citation>
    <scope>NUCLEOTIDE SEQUENCE</scope>
    <source>
        <strain evidence="1">PSN243</strain>
    </source>
</reference>
<organism evidence="1 2">
    <name type="scientific">Podospora aff. communis PSN243</name>
    <dbReference type="NCBI Taxonomy" id="3040156"/>
    <lineage>
        <taxon>Eukaryota</taxon>
        <taxon>Fungi</taxon>
        <taxon>Dikarya</taxon>
        <taxon>Ascomycota</taxon>
        <taxon>Pezizomycotina</taxon>
        <taxon>Sordariomycetes</taxon>
        <taxon>Sordariomycetidae</taxon>
        <taxon>Sordariales</taxon>
        <taxon>Podosporaceae</taxon>
        <taxon>Podospora</taxon>
    </lineage>
</organism>